<dbReference type="PRINTS" id="PR01438">
    <property type="entry name" value="UNVRSLSTRESS"/>
</dbReference>
<protein>
    <submittedName>
        <fullName evidence="3">Universal stress protein</fullName>
    </submittedName>
</protein>
<dbReference type="InterPro" id="IPR006016">
    <property type="entry name" value="UspA"/>
</dbReference>
<evidence type="ECO:0000313" key="3">
    <source>
        <dbReference type="EMBL" id="MCY1144995.1"/>
    </source>
</evidence>
<dbReference type="SUPFAM" id="SSF52402">
    <property type="entry name" value="Adenine nucleotide alpha hydrolases-like"/>
    <property type="match status" value="2"/>
</dbReference>
<dbReference type="PANTHER" id="PTHR46268:SF6">
    <property type="entry name" value="UNIVERSAL STRESS PROTEIN UP12"/>
    <property type="match status" value="1"/>
</dbReference>
<accession>A0ABT4BEN0</accession>
<dbReference type="InterPro" id="IPR014729">
    <property type="entry name" value="Rossmann-like_a/b/a_fold"/>
</dbReference>
<sequence>MIKSRIVVGVDGSDHATAAVGWAAAEASRRGAELRVMAAYYRERSIPGPSAKRTAEEHAAENLRRAVAQAHAAAPDIEVRCLALPGYAVPMLVHAAEEAAMVVVGSRHEGGLPVLPFGSVSSQVATQAKCCVVVVRGHYDPEAGPVVAGVDGNGSSAVVGRAFEEASLHHTDVQAVTVGERTGPDDPLDAGLDAELDPWREKYPDVHAHREFVDGRADKVLVQRSRAARMVVVGPRTHGYEGLMLGSIGSRLLRRSSCPVVIAR</sequence>
<evidence type="ECO:0000256" key="1">
    <source>
        <dbReference type="ARBA" id="ARBA00008791"/>
    </source>
</evidence>
<dbReference type="PANTHER" id="PTHR46268">
    <property type="entry name" value="STRESS RESPONSE PROTEIN NHAX"/>
    <property type="match status" value="1"/>
</dbReference>
<dbReference type="Pfam" id="PF00582">
    <property type="entry name" value="Usp"/>
    <property type="match status" value="2"/>
</dbReference>
<dbReference type="RefSeq" id="WP_267569587.1">
    <property type="nucleotide sequence ID" value="NZ_JAPNTZ010000023.1"/>
</dbReference>
<comment type="caution">
    <text evidence="3">The sequence shown here is derived from an EMBL/GenBank/DDBJ whole genome shotgun (WGS) entry which is preliminary data.</text>
</comment>
<name>A0ABT4BEN0_9ACTN</name>
<keyword evidence="4" id="KW-1185">Reference proteome</keyword>
<comment type="similarity">
    <text evidence="1">Belongs to the universal stress protein A family.</text>
</comment>
<reference evidence="3" key="1">
    <citation type="submission" date="2022-11" db="EMBL/GenBank/DDBJ databases">
        <authorList>
            <person name="Somphong A."/>
            <person name="Phongsopitanun W."/>
        </authorList>
    </citation>
    <scope>NUCLEOTIDE SEQUENCE</scope>
    <source>
        <strain evidence="3">Pm04-4</strain>
    </source>
</reference>
<organism evidence="3 4">
    <name type="scientific">Paractinoplanes pyxinae</name>
    <dbReference type="NCBI Taxonomy" id="2997416"/>
    <lineage>
        <taxon>Bacteria</taxon>
        <taxon>Bacillati</taxon>
        <taxon>Actinomycetota</taxon>
        <taxon>Actinomycetes</taxon>
        <taxon>Micromonosporales</taxon>
        <taxon>Micromonosporaceae</taxon>
        <taxon>Paractinoplanes</taxon>
    </lineage>
</organism>
<proteinExistence type="inferred from homology"/>
<gene>
    <name evidence="3" type="ORF">OWR29_43950</name>
</gene>
<dbReference type="Gene3D" id="3.40.50.620">
    <property type="entry name" value="HUPs"/>
    <property type="match status" value="2"/>
</dbReference>
<dbReference type="Proteomes" id="UP001151002">
    <property type="component" value="Unassembled WGS sequence"/>
</dbReference>
<evidence type="ECO:0000313" key="4">
    <source>
        <dbReference type="Proteomes" id="UP001151002"/>
    </source>
</evidence>
<dbReference type="EMBL" id="JAPNTZ010000023">
    <property type="protein sequence ID" value="MCY1144995.1"/>
    <property type="molecule type" value="Genomic_DNA"/>
</dbReference>
<evidence type="ECO:0000259" key="2">
    <source>
        <dbReference type="Pfam" id="PF00582"/>
    </source>
</evidence>
<feature type="domain" description="UspA" evidence="2">
    <location>
        <begin position="5"/>
        <end position="136"/>
    </location>
</feature>
<dbReference type="InterPro" id="IPR006015">
    <property type="entry name" value="Universal_stress_UspA"/>
</dbReference>
<feature type="domain" description="UspA" evidence="2">
    <location>
        <begin position="147"/>
        <end position="264"/>
    </location>
</feature>